<evidence type="ECO:0000313" key="1">
    <source>
        <dbReference type="EMBL" id="VDP11239.1"/>
    </source>
</evidence>
<sequence>MSFPTVLSMNCRSTVNEIDELQSQLLKSKLRNSWNAAMDSRAAEASRSPTGPEARRCDKPSHLDFEEWRLVEVSFMRDARFRWTKVFVL</sequence>
<reference evidence="1 2" key="2">
    <citation type="submission" date="2018-11" db="EMBL/GenBank/DDBJ databases">
        <authorList>
            <consortium name="Pathogen Informatics"/>
        </authorList>
    </citation>
    <scope>NUCLEOTIDE SEQUENCE [LARGE SCALE GENOMIC DNA]</scope>
</reference>
<name>A0A183ITJ8_9BILA</name>
<dbReference type="Proteomes" id="UP000270296">
    <property type="component" value="Unassembled WGS sequence"/>
</dbReference>
<dbReference type="AlphaFoldDB" id="A0A183ITJ8"/>
<proteinExistence type="predicted"/>
<protein>
    <submittedName>
        <fullName evidence="1 3">Uncharacterized protein</fullName>
    </submittedName>
</protein>
<gene>
    <name evidence="1" type="ORF">SBAD_LOCUS6945</name>
</gene>
<organism evidence="3">
    <name type="scientific">Soboliphyme baturini</name>
    <dbReference type="NCBI Taxonomy" id="241478"/>
    <lineage>
        <taxon>Eukaryota</taxon>
        <taxon>Metazoa</taxon>
        <taxon>Ecdysozoa</taxon>
        <taxon>Nematoda</taxon>
        <taxon>Enoplea</taxon>
        <taxon>Dorylaimia</taxon>
        <taxon>Dioctophymatida</taxon>
        <taxon>Dioctophymatoidea</taxon>
        <taxon>Soboliphymatidae</taxon>
        <taxon>Soboliphyme</taxon>
    </lineage>
</organism>
<evidence type="ECO:0000313" key="3">
    <source>
        <dbReference type="WBParaSite" id="SBAD_0000721001-mRNA-1"/>
    </source>
</evidence>
<evidence type="ECO:0000313" key="2">
    <source>
        <dbReference type="Proteomes" id="UP000270296"/>
    </source>
</evidence>
<reference evidence="3" key="1">
    <citation type="submission" date="2016-06" db="UniProtKB">
        <authorList>
            <consortium name="WormBaseParasite"/>
        </authorList>
    </citation>
    <scope>IDENTIFICATION</scope>
</reference>
<keyword evidence="2" id="KW-1185">Reference proteome</keyword>
<accession>A0A183ITJ8</accession>
<dbReference type="EMBL" id="UZAM01010181">
    <property type="protein sequence ID" value="VDP11239.1"/>
    <property type="molecule type" value="Genomic_DNA"/>
</dbReference>
<dbReference type="WBParaSite" id="SBAD_0000721001-mRNA-1">
    <property type="protein sequence ID" value="SBAD_0000721001-mRNA-1"/>
    <property type="gene ID" value="SBAD_0000721001"/>
</dbReference>